<comment type="caution">
    <text evidence="1">The sequence shown here is derived from an EMBL/GenBank/DDBJ whole genome shotgun (WGS) entry which is preliminary data.</text>
</comment>
<accession>A0A7U7J5E9</accession>
<name>A0A7U7J5E9_9GAMM</name>
<evidence type="ECO:0000313" key="2">
    <source>
        <dbReference type="Proteomes" id="UP000019184"/>
    </source>
</evidence>
<keyword evidence="2" id="KW-1185">Reference proteome</keyword>
<sequence length="67" mass="7606">MYFFIGITLSVGKGLAAAIVPHWRIPKNPQRLLESGHSQSFLSTRSEYRPDAACFPALPRRDDFSRQ</sequence>
<evidence type="ECO:0000313" key="1">
    <source>
        <dbReference type="EMBL" id="CDH47195.1"/>
    </source>
</evidence>
<proteinExistence type="predicted"/>
<protein>
    <submittedName>
        <fullName evidence="1">Uncharacterized protein</fullName>
    </submittedName>
</protein>
<reference evidence="1 2" key="1">
    <citation type="journal article" date="2014" name="ISME J.">
        <title>Candidatus Competibacter-lineage genomes retrieved from metagenomes reveal functional metabolic diversity.</title>
        <authorList>
            <person name="McIlroy S.J."/>
            <person name="Albertsen M."/>
            <person name="Andresen E.K."/>
            <person name="Saunders A.M."/>
            <person name="Kristiansen R."/>
            <person name="Stokholm-Bjerregaard M."/>
            <person name="Nielsen K.L."/>
            <person name="Nielsen P.H."/>
        </authorList>
    </citation>
    <scope>NUCLEOTIDE SEQUENCE [LARGE SCALE GENOMIC DNA]</scope>
    <source>
        <strain evidence="1 2">Run_B_J11</strain>
    </source>
</reference>
<organism evidence="1 2">
    <name type="scientific">Candidatus Contendobacter odensis Run_B_J11</name>
    <dbReference type="NCBI Taxonomy" id="1400861"/>
    <lineage>
        <taxon>Bacteria</taxon>
        <taxon>Pseudomonadati</taxon>
        <taxon>Pseudomonadota</taxon>
        <taxon>Gammaproteobacteria</taxon>
        <taxon>Candidatus Competibacteraceae</taxon>
        <taxon>Candidatus Contendibacter</taxon>
    </lineage>
</organism>
<dbReference type="EMBL" id="CBTK010000295">
    <property type="protein sequence ID" value="CDH47195.1"/>
    <property type="molecule type" value="Genomic_DNA"/>
</dbReference>
<gene>
    <name evidence="1" type="ORF">BN874_770045</name>
</gene>
<dbReference type="Proteomes" id="UP000019184">
    <property type="component" value="Unassembled WGS sequence"/>
</dbReference>
<dbReference type="AlphaFoldDB" id="A0A7U7J5E9"/>